<organism evidence="1 2">
    <name type="scientific">Phytophthora infestans</name>
    <name type="common">Potato late blight agent</name>
    <name type="synonym">Botrytis infestans</name>
    <dbReference type="NCBI Taxonomy" id="4787"/>
    <lineage>
        <taxon>Eukaryota</taxon>
        <taxon>Sar</taxon>
        <taxon>Stramenopiles</taxon>
        <taxon>Oomycota</taxon>
        <taxon>Peronosporomycetes</taxon>
        <taxon>Peronosporales</taxon>
        <taxon>Peronosporaceae</taxon>
        <taxon>Phytophthora</taxon>
    </lineage>
</organism>
<dbReference type="EMBL" id="JAACNO010001230">
    <property type="protein sequence ID" value="KAF4141981.1"/>
    <property type="molecule type" value="Genomic_DNA"/>
</dbReference>
<feature type="non-terminal residue" evidence="1">
    <location>
        <position position="1"/>
    </location>
</feature>
<proteinExistence type="predicted"/>
<name>A0A8S9UMC1_PHYIN</name>
<evidence type="ECO:0000313" key="1">
    <source>
        <dbReference type="EMBL" id="KAF4141981.1"/>
    </source>
</evidence>
<dbReference type="AlphaFoldDB" id="A0A8S9UMC1"/>
<evidence type="ECO:0000313" key="2">
    <source>
        <dbReference type="Proteomes" id="UP000704712"/>
    </source>
</evidence>
<dbReference type="PANTHER" id="PTHR40866:SF1">
    <property type="entry name" value="BED-TYPE DOMAIN-CONTAINING PROTEIN"/>
    <property type="match status" value="1"/>
</dbReference>
<protein>
    <submittedName>
        <fullName evidence="1">Uncharacterized protein</fullName>
    </submittedName>
</protein>
<gene>
    <name evidence="1" type="ORF">GN958_ATG08870</name>
</gene>
<reference evidence="1" key="1">
    <citation type="submission" date="2020-03" db="EMBL/GenBank/DDBJ databases">
        <title>Hybrid Assembly of Korean Phytophthora infestans isolates.</title>
        <authorList>
            <person name="Prokchorchik M."/>
            <person name="Lee Y."/>
            <person name="Seo J."/>
            <person name="Cho J.-H."/>
            <person name="Park Y.-E."/>
            <person name="Jang D.-C."/>
            <person name="Im J.-S."/>
            <person name="Choi J.-G."/>
            <person name="Park H.-J."/>
            <person name="Lee G.-B."/>
            <person name="Lee Y.-G."/>
            <person name="Hong S.-Y."/>
            <person name="Cho K."/>
            <person name="Sohn K.H."/>
        </authorList>
    </citation>
    <scope>NUCLEOTIDE SEQUENCE</scope>
    <source>
        <strain evidence="1">KR_2_A2</strain>
    </source>
</reference>
<sequence>RFHKSSLLSMIPLLIEQDENLSARKHCEFLAEMLLRNFGKQLVFCLLLVGDSCAVGRLLATLMSVPLIGYSSHRLGRLGEDLSSIQALLRVLKQAAKLRLKTSPRPVTRQNTHGSSAFECYIATFSFLNTSIRRLENVRSVSKAQNGSSVFILQDVR</sequence>
<comment type="caution">
    <text evidence="1">The sequence shown here is derived from an EMBL/GenBank/DDBJ whole genome shotgun (WGS) entry which is preliminary data.</text>
</comment>
<accession>A0A8S9UMC1</accession>
<dbReference type="PANTHER" id="PTHR40866">
    <property type="entry name" value="BED-TYPE DOMAIN-CONTAINING PROTEIN"/>
    <property type="match status" value="1"/>
</dbReference>
<dbReference type="Proteomes" id="UP000704712">
    <property type="component" value="Unassembled WGS sequence"/>
</dbReference>
<feature type="non-terminal residue" evidence="1">
    <location>
        <position position="157"/>
    </location>
</feature>